<accession>A0ABV2Q019</accession>
<gene>
    <name evidence="1" type="ORF">ABIE04_003001</name>
</gene>
<keyword evidence="2" id="KW-1185">Reference proteome</keyword>
<evidence type="ECO:0008006" key="3">
    <source>
        <dbReference type="Google" id="ProtNLM"/>
    </source>
</evidence>
<name>A0ABV2Q019_9GAMM</name>
<protein>
    <recommendedName>
        <fullName evidence="3">DNA primase</fullName>
    </recommendedName>
</protein>
<sequence>MNAALLLSRLDNVRRAGPGWRANCPNPAHSKARGSLSITEADDGRILLACFACHDTPTILGALGLELADLFPERIKDASPEGRRTTREAFKRSSWAAALPVLAREASVVLLAMRDVLAGKVLPAGDVERLALAEERIARAREVLA</sequence>
<reference evidence="1 2" key="1">
    <citation type="submission" date="2024-06" db="EMBL/GenBank/DDBJ databases">
        <title>Sorghum-associated microbial communities from plants grown in Nebraska, USA.</title>
        <authorList>
            <person name="Schachtman D."/>
        </authorList>
    </citation>
    <scope>NUCLEOTIDE SEQUENCE [LARGE SCALE GENOMIC DNA]</scope>
    <source>
        <strain evidence="1 2">1757</strain>
    </source>
</reference>
<organism evidence="1 2">
    <name type="scientific">Rhodanobacter soli</name>
    <dbReference type="NCBI Taxonomy" id="590609"/>
    <lineage>
        <taxon>Bacteria</taxon>
        <taxon>Pseudomonadati</taxon>
        <taxon>Pseudomonadota</taxon>
        <taxon>Gammaproteobacteria</taxon>
        <taxon>Lysobacterales</taxon>
        <taxon>Rhodanobacteraceae</taxon>
        <taxon>Rhodanobacter</taxon>
    </lineage>
</organism>
<dbReference type="Proteomes" id="UP001549251">
    <property type="component" value="Unassembled WGS sequence"/>
</dbReference>
<proteinExistence type="predicted"/>
<dbReference type="EMBL" id="JBEPSD010000003">
    <property type="protein sequence ID" value="MET4570622.1"/>
    <property type="molecule type" value="Genomic_DNA"/>
</dbReference>
<evidence type="ECO:0000313" key="1">
    <source>
        <dbReference type="EMBL" id="MET4570622.1"/>
    </source>
</evidence>
<evidence type="ECO:0000313" key="2">
    <source>
        <dbReference type="Proteomes" id="UP001549251"/>
    </source>
</evidence>
<comment type="caution">
    <text evidence="1">The sequence shown here is derived from an EMBL/GenBank/DDBJ whole genome shotgun (WGS) entry which is preliminary data.</text>
</comment>
<dbReference type="RefSeq" id="WP_354551959.1">
    <property type="nucleotide sequence ID" value="NZ_JBEPSD010000003.1"/>
</dbReference>